<feature type="region of interest" description="Disordered" evidence="1">
    <location>
        <begin position="393"/>
        <end position="435"/>
    </location>
</feature>
<feature type="compositionally biased region" description="Basic and acidic residues" evidence="1">
    <location>
        <begin position="424"/>
        <end position="435"/>
    </location>
</feature>
<feature type="compositionally biased region" description="Polar residues" evidence="1">
    <location>
        <begin position="405"/>
        <end position="418"/>
    </location>
</feature>
<proteinExistence type="predicted"/>
<feature type="compositionally biased region" description="Polar residues" evidence="1">
    <location>
        <begin position="765"/>
        <end position="777"/>
    </location>
</feature>
<feature type="compositionally biased region" description="Polar residues" evidence="1">
    <location>
        <begin position="915"/>
        <end position="925"/>
    </location>
</feature>
<keyword evidence="3" id="KW-1185">Reference proteome</keyword>
<feature type="region of interest" description="Disordered" evidence="1">
    <location>
        <begin position="722"/>
        <end position="963"/>
    </location>
</feature>
<dbReference type="EMBL" id="MU069617">
    <property type="protein sequence ID" value="KAF5837396.1"/>
    <property type="molecule type" value="Genomic_DNA"/>
</dbReference>
<feature type="compositionally biased region" description="Low complexity" evidence="1">
    <location>
        <begin position="807"/>
        <end position="826"/>
    </location>
</feature>
<organism evidence="2 3">
    <name type="scientific">Dunaliella salina</name>
    <name type="common">Green alga</name>
    <name type="synonym">Protococcus salinus</name>
    <dbReference type="NCBI Taxonomy" id="3046"/>
    <lineage>
        <taxon>Eukaryota</taxon>
        <taxon>Viridiplantae</taxon>
        <taxon>Chlorophyta</taxon>
        <taxon>core chlorophytes</taxon>
        <taxon>Chlorophyceae</taxon>
        <taxon>CS clade</taxon>
        <taxon>Chlamydomonadales</taxon>
        <taxon>Dunaliellaceae</taxon>
        <taxon>Dunaliella</taxon>
    </lineage>
</organism>
<name>A0ABQ7GS20_DUNSA</name>
<protein>
    <submittedName>
        <fullName evidence="2">Uncharacterized protein</fullName>
    </submittedName>
</protein>
<evidence type="ECO:0000256" key="1">
    <source>
        <dbReference type="SAM" id="MobiDB-lite"/>
    </source>
</evidence>
<feature type="compositionally biased region" description="Low complexity" evidence="1">
    <location>
        <begin position="495"/>
        <end position="506"/>
    </location>
</feature>
<gene>
    <name evidence="2" type="ORF">DUNSADRAFT_4443</name>
</gene>
<sequence length="963" mass="102497">MECLSDEVEALQAHQGSACASPSHRTRRAMLQRLEEVANANTLAQYKSPLALFRLVTQLQWHRPSDIPPLFLEQLTSDTSFSKALAQHGWSLHGVAVREESPGELVLELVTCACGPEASNSAGEASDVANNDSSKKLTLYEENQPACGPNIILKACTTPGAVSAYKRLLKDAAADPLESTHPCFSPSMFMTWLHQASQARARVGMQVLLQEETDLYLMQHTSHSASDDAASPASDSCTPCWTQTRLDPSIPMPGLLNLSTPPGLVGVAPRCVASNGLSSVKISVYGMYIQGGKMTARCGGRFLQTTWRMHESVRVTSRAQFARWHRLRANEEGANEEDEPLELNVEMEAELVIHDPPSCGLVAVECRQGYLVSKPAYLLVVPATQTMARELTSGLTCAPPPPQLISRSNTQTQISPVSSDEDDEGKKRRSKDEEAKKRILRHIRAREKIKHVEAVKDSIARDLGTWLQYVQLTRKQMGSDQRSSYGNPLLPVWGSSSNMPSRSSFSTDLNGKQERPSRLIPQQLDRPSGMPSTQGSHDVATMQVGGRRGSMLGVSLPSINSREPTSTDLTFQLVNAAVKSQVHKANMMSLGIVLLRLVCELAWPATARIILTVAEVAAWAGAAKRDIDWGAADSQGVTPLHLAACLQDGGLLAIHILRKWPVAGQLWLTKETFAEKLTPKHVAEGAGNEFLNRMADMAGLLACQSCTEMACAMRTALPGQLLSGPGIGNPGMDGSEPAPHDNSNGSKQTKPAAQGQGDTAVAEATNRSTPSAVTIQPSGAGGDPAMWATPRSSMLPTVPELSSSNEASGSADGASRVGSAAAGAVERASRKVSGGTWDMRSQGAPDMPSAVPNSSKGGPASVLNNSSSPLRTSPRSSPPAVSSSSAPEQQTHPSPPPNEYLVGGAAPPHGQQQQMHKQGTAQQSGALGIGAASELQQGSAPAALEPDSPPPRMRKKRGLCGLF</sequence>
<dbReference type="Proteomes" id="UP000815325">
    <property type="component" value="Unassembled WGS sequence"/>
</dbReference>
<feature type="compositionally biased region" description="Low complexity" evidence="1">
    <location>
        <begin position="863"/>
        <end position="887"/>
    </location>
</feature>
<feature type="region of interest" description="Disordered" evidence="1">
    <location>
        <begin position="493"/>
        <end position="516"/>
    </location>
</feature>
<evidence type="ECO:0000313" key="2">
    <source>
        <dbReference type="EMBL" id="KAF5837396.1"/>
    </source>
</evidence>
<feature type="compositionally biased region" description="Polar residues" evidence="1">
    <location>
        <begin position="790"/>
        <end position="806"/>
    </location>
</feature>
<feature type="compositionally biased region" description="Basic residues" evidence="1">
    <location>
        <begin position="952"/>
        <end position="963"/>
    </location>
</feature>
<accession>A0ABQ7GS20</accession>
<feature type="compositionally biased region" description="Polar residues" evidence="1">
    <location>
        <begin position="741"/>
        <end position="751"/>
    </location>
</feature>
<comment type="caution">
    <text evidence="2">The sequence shown here is derived from an EMBL/GenBank/DDBJ whole genome shotgun (WGS) entry which is preliminary data.</text>
</comment>
<evidence type="ECO:0000313" key="3">
    <source>
        <dbReference type="Proteomes" id="UP000815325"/>
    </source>
</evidence>
<reference evidence="2" key="1">
    <citation type="submission" date="2017-08" db="EMBL/GenBank/DDBJ databases">
        <authorList>
            <person name="Polle J.E."/>
            <person name="Barry K."/>
            <person name="Cushman J."/>
            <person name="Schmutz J."/>
            <person name="Tran D."/>
            <person name="Hathwaick L.T."/>
            <person name="Yim W.C."/>
            <person name="Jenkins J."/>
            <person name="Mckie-Krisberg Z.M."/>
            <person name="Prochnik S."/>
            <person name="Lindquist E."/>
            <person name="Dockter R.B."/>
            <person name="Adam C."/>
            <person name="Molina H."/>
            <person name="Bunkerborg J."/>
            <person name="Jin E."/>
            <person name="Buchheim M."/>
            <person name="Magnuson J."/>
        </authorList>
    </citation>
    <scope>NUCLEOTIDE SEQUENCE</scope>
    <source>
        <strain evidence="2">CCAP 19/18</strain>
    </source>
</reference>